<proteinExistence type="inferred from homology"/>
<gene>
    <name evidence="9" type="ORF">VNO78_37295</name>
</gene>
<evidence type="ECO:0000256" key="3">
    <source>
        <dbReference type="ARBA" id="ARBA00022531"/>
    </source>
</evidence>
<protein>
    <submittedName>
        <fullName evidence="9">Uncharacterized protein</fullName>
    </submittedName>
</protein>
<sequence length="92" mass="10535">MIEVFLFGIVLGLIPITLAGLFVTAYLQYRRGDQSKNISFRGTCSKYFMVRGFGGSIDRDQSFFSRCTYIPLFFILVIDPGRGEEDYRSNEI</sequence>
<keyword evidence="2" id="KW-0813">Transport</keyword>
<reference evidence="9 10" key="1">
    <citation type="submission" date="2024-01" db="EMBL/GenBank/DDBJ databases">
        <title>The genomes of 5 underutilized Papilionoideae crops provide insights into root nodulation and disease resistanc.</title>
        <authorList>
            <person name="Jiang F."/>
        </authorList>
    </citation>
    <scope>NUCLEOTIDE SEQUENCE [LARGE SCALE GENOMIC DNA]</scope>
    <source>
        <strain evidence="9">DUOXIRENSHENG_FW03</strain>
        <tissue evidence="9">Leaves</tissue>
    </source>
</reference>
<evidence type="ECO:0000256" key="8">
    <source>
        <dbReference type="SAM" id="Phobius"/>
    </source>
</evidence>
<evidence type="ECO:0000313" key="10">
    <source>
        <dbReference type="Proteomes" id="UP001386955"/>
    </source>
</evidence>
<keyword evidence="7 8" id="KW-0472">Membrane</keyword>
<comment type="caution">
    <text evidence="9">The sequence shown here is derived from an EMBL/GenBank/DDBJ whole genome shotgun (WGS) entry which is preliminary data.</text>
</comment>
<dbReference type="Proteomes" id="UP001386955">
    <property type="component" value="Unassembled WGS sequence"/>
</dbReference>
<dbReference type="NCBIfam" id="NF001907">
    <property type="entry name" value="PRK00665.1"/>
    <property type="match status" value="1"/>
</dbReference>
<evidence type="ECO:0000313" key="9">
    <source>
        <dbReference type="EMBL" id="KAK7370741.1"/>
    </source>
</evidence>
<keyword evidence="5" id="KW-0249">Electron transport</keyword>
<comment type="subcellular location">
    <subcellularLocation>
        <location evidence="1">Membrane</location>
        <topology evidence="1">Single-pass membrane protein</topology>
    </subcellularLocation>
</comment>
<organism evidence="9 10">
    <name type="scientific">Psophocarpus tetragonolobus</name>
    <name type="common">Winged bean</name>
    <name type="synonym">Dolichos tetragonolobus</name>
    <dbReference type="NCBI Taxonomy" id="3891"/>
    <lineage>
        <taxon>Eukaryota</taxon>
        <taxon>Viridiplantae</taxon>
        <taxon>Streptophyta</taxon>
        <taxon>Embryophyta</taxon>
        <taxon>Tracheophyta</taxon>
        <taxon>Spermatophyta</taxon>
        <taxon>Magnoliopsida</taxon>
        <taxon>eudicotyledons</taxon>
        <taxon>Gunneridae</taxon>
        <taxon>Pentapetalae</taxon>
        <taxon>rosids</taxon>
        <taxon>fabids</taxon>
        <taxon>Fabales</taxon>
        <taxon>Fabaceae</taxon>
        <taxon>Papilionoideae</taxon>
        <taxon>50 kb inversion clade</taxon>
        <taxon>NPAAA clade</taxon>
        <taxon>indigoferoid/millettioid clade</taxon>
        <taxon>Phaseoleae</taxon>
        <taxon>Psophocarpus</taxon>
    </lineage>
</organism>
<evidence type="ECO:0000256" key="5">
    <source>
        <dbReference type="ARBA" id="ARBA00022982"/>
    </source>
</evidence>
<dbReference type="InterPro" id="IPR003683">
    <property type="entry name" value="Cyt_6/f_cplx_su5"/>
</dbReference>
<keyword evidence="10" id="KW-1185">Reference proteome</keyword>
<dbReference type="GO" id="GO:0016020">
    <property type="term" value="C:membrane"/>
    <property type="evidence" value="ECO:0007669"/>
    <property type="project" value="UniProtKB-SubCell"/>
</dbReference>
<dbReference type="HAMAP" id="MF_00432">
    <property type="entry name" value="Cytb6_f_PetG"/>
    <property type="match status" value="1"/>
</dbReference>
<accession>A0AAN9ND31</accession>
<dbReference type="InterPro" id="IPR036099">
    <property type="entry name" value="Cyt_6/f_cplx_su5_sf"/>
</dbReference>
<keyword evidence="3" id="KW-0602">Photosynthesis</keyword>
<evidence type="ECO:0000256" key="7">
    <source>
        <dbReference type="ARBA" id="ARBA00023136"/>
    </source>
</evidence>
<evidence type="ECO:0000256" key="6">
    <source>
        <dbReference type="ARBA" id="ARBA00022989"/>
    </source>
</evidence>
<dbReference type="GO" id="GO:0015979">
    <property type="term" value="P:photosynthesis"/>
    <property type="evidence" value="ECO:0007669"/>
    <property type="project" value="UniProtKB-KW"/>
</dbReference>
<dbReference type="GO" id="GO:0009512">
    <property type="term" value="C:cytochrome b6f complex"/>
    <property type="evidence" value="ECO:0007669"/>
    <property type="project" value="InterPro"/>
</dbReference>
<dbReference type="SUPFAM" id="SSF103446">
    <property type="entry name" value="PetG subunit of the cytochrome b6f complex"/>
    <property type="match status" value="1"/>
</dbReference>
<name>A0AAN9ND31_PSOTE</name>
<keyword evidence="4 8" id="KW-0812">Transmembrane</keyword>
<dbReference type="Pfam" id="PF02529">
    <property type="entry name" value="PetG"/>
    <property type="match status" value="1"/>
</dbReference>
<feature type="transmembrane region" description="Helical" evidence="8">
    <location>
        <begin position="6"/>
        <end position="27"/>
    </location>
</feature>
<evidence type="ECO:0000256" key="1">
    <source>
        <dbReference type="ARBA" id="ARBA00004167"/>
    </source>
</evidence>
<evidence type="ECO:0000256" key="2">
    <source>
        <dbReference type="ARBA" id="ARBA00022448"/>
    </source>
</evidence>
<evidence type="ECO:0000256" key="4">
    <source>
        <dbReference type="ARBA" id="ARBA00022692"/>
    </source>
</evidence>
<dbReference type="AlphaFoldDB" id="A0AAN9ND31"/>
<keyword evidence="6 8" id="KW-1133">Transmembrane helix</keyword>
<dbReference type="EMBL" id="JAYMYS010000156">
    <property type="protein sequence ID" value="KAK7370741.1"/>
    <property type="molecule type" value="Genomic_DNA"/>
</dbReference>